<dbReference type="RefSeq" id="WP_115332638.1">
    <property type="nucleotide sequence ID" value="NZ_CAAAHP010000005.1"/>
</dbReference>
<organism evidence="1 2">
    <name type="scientific">Legionella busanensis</name>
    <dbReference type="NCBI Taxonomy" id="190655"/>
    <lineage>
        <taxon>Bacteria</taxon>
        <taxon>Pseudomonadati</taxon>
        <taxon>Pseudomonadota</taxon>
        <taxon>Gammaproteobacteria</taxon>
        <taxon>Legionellales</taxon>
        <taxon>Legionellaceae</taxon>
        <taxon>Legionella</taxon>
    </lineage>
</organism>
<proteinExistence type="predicted"/>
<protein>
    <submittedName>
        <fullName evidence="1">Uncharacterized protein</fullName>
    </submittedName>
</protein>
<sequence length="307" mass="35181">MFTKKEKIYEHVRSHCTELSAVNSKLEALRERKNKIELTAQANGLMSKDYKKFYLLDNFIKKIDSLMEKFNNTMPNKLKDKELVEIKGLLLNIWNEIGSLHVNQFITLFTPRNNQRQNVNNFFHRSTTLLSATAGTILFGPLAGVGFYFGGHIFSNLTQYITGLSSTTPKSAIDMLELIAEVTTSITGIDRSLNVKEQFLGKSTFSNLEWIDAEKVVKPDTIYLLHNRQLDILECITLIKDREYRLNLTDYLNDEEKKILNLRNLPSQMPTGMPQILAILVAFVRFGYSNCLNPTSDIEINFTLNLK</sequence>
<dbReference type="AlphaFoldDB" id="A0A378KHF9"/>
<evidence type="ECO:0000313" key="1">
    <source>
        <dbReference type="EMBL" id="STX81224.1"/>
    </source>
</evidence>
<dbReference type="EMBL" id="UGOD01000002">
    <property type="protein sequence ID" value="STX81224.1"/>
    <property type="molecule type" value="Genomic_DNA"/>
</dbReference>
<dbReference type="Proteomes" id="UP000254794">
    <property type="component" value="Unassembled WGS sequence"/>
</dbReference>
<gene>
    <name evidence="1" type="ORF">NCTC13316_03093</name>
</gene>
<reference evidence="1 2" key="1">
    <citation type="submission" date="2018-06" db="EMBL/GenBank/DDBJ databases">
        <authorList>
            <consortium name="Pathogen Informatics"/>
            <person name="Doyle S."/>
        </authorList>
    </citation>
    <scope>NUCLEOTIDE SEQUENCE [LARGE SCALE GENOMIC DNA]</scope>
    <source>
        <strain evidence="1 2">NCTC13316</strain>
    </source>
</reference>
<accession>A0A378KHF9</accession>
<evidence type="ECO:0000313" key="2">
    <source>
        <dbReference type="Proteomes" id="UP000254794"/>
    </source>
</evidence>
<keyword evidence="2" id="KW-1185">Reference proteome</keyword>
<name>A0A378KHF9_9GAMM</name>